<comment type="subcellular location">
    <subcellularLocation>
        <location evidence="2">Cell membrane</location>
        <topology evidence="2">Lipid-anchor</topology>
    </subcellularLocation>
</comment>
<accession>A0A179BGB2</accession>
<protein>
    <submittedName>
        <fullName evidence="4">RND transporter</fullName>
    </submittedName>
</protein>
<dbReference type="GO" id="GO:0015562">
    <property type="term" value="F:efflux transmembrane transporter activity"/>
    <property type="evidence" value="ECO:0007669"/>
    <property type="project" value="InterPro"/>
</dbReference>
<dbReference type="Proteomes" id="UP000078302">
    <property type="component" value="Unassembled WGS sequence"/>
</dbReference>
<keyword evidence="2" id="KW-0732">Signal</keyword>
<dbReference type="EMBL" id="LVXZ01000124">
    <property type="protein sequence ID" value="OAP90044.1"/>
    <property type="molecule type" value="Genomic_DNA"/>
</dbReference>
<feature type="compositionally biased region" description="Polar residues" evidence="3">
    <location>
        <begin position="499"/>
        <end position="517"/>
    </location>
</feature>
<feature type="chain" id="PRO_5007950115" evidence="2">
    <location>
        <begin position="24"/>
        <end position="517"/>
    </location>
</feature>
<comment type="caution">
    <text evidence="4">The sequence shown here is derived from an EMBL/GenBank/DDBJ whole genome shotgun (WGS) entry which is preliminary data.</text>
</comment>
<dbReference type="Pfam" id="PF02321">
    <property type="entry name" value="OEP"/>
    <property type="match status" value="2"/>
</dbReference>
<keyword evidence="2" id="KW-0564">Palmitate</keyword>
<keyword evidence="2" id="KW-0449">Lipoprotein</keyword>
<organism evidence="4 5">
    <name type="scientific">Acidithiobacillus ferrooxidans</name>
    <name type="common">Thiobacillus ferrooxidans</name>
    <dbReference type="NCBI Taxonomy" id="920"/>
    <lineage>
        <taxon>Bacteria</taxon>
        <taxon>Pseudomonadati</taxon>
        <taxon>Pseudomonadota</taxon>
        <taxon>Acidithiobacillia</taxon>
        <taxon>Acidithiobacillales</taxon>
        <taxon>Acidithiobacillaceae</taxon>
        <taxon>Acidithiobacillus</taxon>
    </lineage>
</organism>
<dbReference type="NCBIfam" id="TIGR01845">
    <property type="entry name" value="outer_NodT"/>
    <property type="match status" value="1"/>
</dbReference>
<keyword evidence="5" id="KW-1185">Reference proteome</keyword>
<sequence length="517" mass="55748">MQKPLPRPIAAALATVLAGNLAACSFEPPLRVPQAPLDKTPYTAAARIKQTVAPGGGPAGQAQEMEYGKELHEEWWKLFHAKALDELIAVGLKNSPTIAQAQAQLREAQATAKVNSSIFYPQITGNLQANRSKASAAAFGRSGGFHYSLITGSVGVTYYPDIFGVNRLVYRNSEALVKYQQWELEAARLTLTGNIVTTAIDEAATEGQLRATVAIIAQEKKLLQLTESQYRAGAIGYVSVVNQRSQLATEMATLPPLKQQLAIYRHELAILVGNFPANARRQSFTLEELQLPEKLPISLPSQLLKQRPDIRAALAQMRAANAMIGEARAQFYPTVQLSAAFGATATHPGLFFNPVSSIWSLVGALSQPIFEGGKLEAQKAEAHAAYDVVYASYRSTVLSAFDQVANALRAVEHDAQTLAAQREAFLAATQALQLAQASYRAGASDYLTLLTSEVQYDHARIAEIKAESQRYQDTAALLVALGGGWWNKPGHRAPRTAGVPQNSHSDAGTLPVTQANP</sequence>
<keyword evidence="2" id="KW-0472">Membrane</keyword>
<reference evidence="4 5" key="1">
    <citation type="submission" date="2016-04" db="EMBL/GenBank/DDBJ databases">
        <title>Acidithiobacillus ferrooxidans genome sequencing and assembly.</title>
        <authorList>
            <person name="Zhou Z."/>
        </authorList>
    </citation>
    <scope>NUCLEOTIDE SEQUENCE [LARGE SCALE GENOMIC DNA]</scope>
    <source>
        <strain evidence="4 5">BY0502</strain>
    </source>
</reference>
<dbReference type="OrthoDB" id="9770517at2"/>
<dbReference type="InterPro" id="IPR003423">
    <property type="entry name" value="OMP_efflux"/>
</dbReference>
<evidence type="ECO:0000256" key="1">
    <source>
        <dbReference type="ARBA" id="ARBA00007613"/>
    </source>
</evidence>
<name>A0A179BGB2_ACIFR</name>
<evidence type="ECO:0000256" key="2">
    <source>
        <dbReference type="RuleBase" id="RU362097"/>
    </source>
</evidence>
<dbReference type="PANTHER" id="PTHR30203:SF33">
    <property type="entry name" value="BLR4455 PROTEIN"/>
    <property type="match status" value="1"/>
</dbReference>
<proteinExistence type="inferred from homology"/>
<dbReference type="InterPro" id="IPR010131">
    <property type="entry name" value="MdtP/NodT-like"/>
</dbReference>
<dbReference type="PANTHER" id="PTHR30203">
    <property type="entry name" value="OUTER MEMBRANE CATION EFFLUX PROTEIN"/>
    <property type="match status" value="1"/>
</dbReference>
<gene>
    <name evidence="4" type="ORF">A4H96_09955</name>
</gene>
<comment type="similarity">
    <text evidence="1 2">Belongs to the outer membrane factor (OMF) (TC 1.B.17) family.</text>
</comment>
<dbReference type="Gene3D" id="2.20.200.10">
    <property type="entry name" value="Outer membrane efflux proteins (OEP)"/>
    <property type="match status" value="1"/>
</dbReference>
<dbReference type="GO" id="GO:0005886">
    <property type="term" value="C:plasma membrane"/>
    <property type="evidence" value="ECO:0007669"/>
    <property type="project" value="UniProtKB-SubCell"/>
</dbReference>
<keyword evidence="2" id="KW-0812">Transmembrane</keyword>
<evidence type="ECO:0000313" key="4">
    <source>
        <dbReference type="EMBL" id="OAP90044.1"/>
    </source>
</evidence>
<evidence type="ECO:0000313" key="5">
    <source>
        <dbReference type="Proteomes" id="UP000078302"/>
    </source>
</evidence>
<dbReference type="AlphaFoldDB" id="A0A179BGB2"/>
<evidence type="ECO:0000256" key="3">
    <source>
        <dbReference type="SAM" id="MobiDB-lite"/>
    </source>
</evidence>
<dbReference type="RefSeq" id="WP_064219449.1">
    <property type="nucleotide sequence ID" value="NZ_LVXZ01000124.1"/>
</dbReference>
<dbReference type="SUPFAM" id="SSF56954">
    <property type="entry name" value="Outer membrane efflux proteins (OEP)"/>
    <property type="match status" value="1"/>
</dbReference>
<feature type="signal peptide" evidence="2">
    <location>
        <begin position="1"/>
        <end position="23"/>
    </location>
</feature>
<feature type="region of interest" description="Disordered" evidence="3">
    <location>
        <begin position="491"/>
        <end position="517"/>
    </location>
</feature>
<keyword evidence="2" id="KW-1134">Transmembrane beta strand</keyword>
<dbReference type="Gene3D" id="1.20.1600.10">
    <property type="entry name" value="Outer membrane efflux proteins (OEP)"/>
    <property type="match status" value="1"/>
</dbReference>